<accession>A0ABT6MB95</accession>
<proteinExistence type="predicted"/>
<dbReference type="RefSeq" id="WP_280761010.1">
    <property type="nucleotide sequence ID" value="NZ_JARXVC010000006.1"/>
</dbReference>
<gene>
    <name evidence="1" type="ORF">M2280_002794</name>
</gene>
<name>A0ABT6MB95_9NOCA</name>
<keyword evidence="2" id="KW-1185">Reference proteome</keyword>
<comment type="caution">
    <text evidence="1">The sequence shown here is derived from an EMBL/GenBank/DDBJ whole genome shotgun (WGS) entry which is preliminary data.</text>
</comment>
<sequence>MAVVLTYRAPLARGSVFVDAWRRFWARRNLTPQERANLAASYTPTAVVTASLGGHLRAA</sequence>
<dbReference type="EMBL" id="JARXVC010000006">
    <property type="protein sequence ID" value="MDH6281573.1"/>
    <property type="molecule type" value="Genomic_DNA"/>
</dbReference>
<protein>
    <submittedName>
        <fullName evidence="1">Uncharacterized protein</fullName>
    </submittedName>
</protein>
<organism evidence="1 2">
    <name type="scientific">Prescottella agglutinans</name>
    <dbReference type="NCBI Taxonomy" id="1644129"/>
    <lineage>
        <taxon>Bacteria</taxon>
        <taxon>Bacillati</taxon>
        <taxon>Actinomycetota</taxon>
        <taxon>Actinomycetes</taxon>
        <taxon>Mycobacteriales</taxon>
        <taxon>Nocardiaceae</taxon>
        <taxon>Prescottella</taxon>
    </lineage>
</organism>
<evidence type="ECO:0000313" key="2">
    <source>
        <dbReference type="Proteomes" id="UP001160334"/>
    </source>
</evidence>
<dbReference type="Proteomes" id="UP001160334">
    <property type="component" value="Unassembled WGS sequence"/>
</dbReference>
<reference evidence="1 2" key="1">
    <citation type="submission" date="2023-04" db="EMBL/GenBank/DDBJ databases">
        <title>Forest soil microbial communities from Buena Vista Peninsula, Colon Province, Panama.</title>
        <authorList>
            <person name="Bouskill N."/>
        </authorList>
    </citation>
    <scope>NUCLEOTIDE SEQUENCE [LARGE SCALE GENOMIC DNA]</scope>
    <source>
        <strain evidence="1 2">CFH S0262</strain>
    </source>
</reference>
<evidence type="ECO:0000313" key="1">
    <source>
        <dbReference type="EMBL" id="MDH6281573.1"/>
    </source>
</evidence>